<evidence type="ECO:0000313" key="1">
    <source>
        <dbReference type="EMBL" id="NEN24489.1"/>
    </source>
</evidence>
<proteinExistence type="predicted"/>
<name>A0A7K3WS35_9FLAO</name>
<reference evidence="1 2" key="1">
    <citation type="submission" date="2020-02" db="EMBL/GenBank/DDBJ databases">
        <title>Out from the shadows clarifying the taxonomy of the family Cryomorphaceae and related taxa by utilizing the GTDB taxonomic framework.</title>
        <authorList>
            <person name="Bowman J.P."/>
        </authorList>
    </citation>
    <scope>NUCLEOTIDE SEQUENCE [LARGE SCALE GENOMIC DNA]</scope>
    <source>
        <strain evidence="1 2">QSSC 1-22</strain>
    </source>
</reference>
<dbReference type="Proteomes" id="UP000486602">
    <property type="component" value="Unassembled WGS sequence"/>
</dbReference>
<accession>A0A7K3WS35</accession>
<sequence length="148" mass="16584">MAKQHGINPFTGKLGEVVGRKLNGVFITSLPGGFTSEGLKNGKDDKYIEVFNNSTQFGKASLMATAIYNTINRKEFKANIKGTAHEKMVGKLRIFAKYDKENPKGKRKPTETAMMQLVDYQFNPPAMNTIREKPHIAETDPTTLISFW</sequence>
<gene>
    <name evidence="1" type="ORF">G3O08_13350</name>
</gene>
<dbReference type="AlphaFoldDB" id="A0A7K3WS35"/>
<evidence type="ECO:0000313" key="2">
    <source>
        <dbReference type="Proteomes" id="UP000486602"/>
    </source>
</evidence>
<protein>
    <submittedName>
        <fullName evidence="1">Uncharacterized protein</fullName>
    </submittedName>
</protein>
<dbReference type="RefSeq" id="WP_163285884.1">
    <property type="nucleotide sequence ID" value="NZ_JAAGVY010000027.1"/>
</dbReference>
<dbReference type="EMBL" id="JAAGVY010000027">
    <property type="protein sequence ID" value="NEN24489.1"/>
    <property type="molecule type" value="Genomic_DNA"/>
</dbReference>
<keyword evidence="2" id="KW-1185">Reference proteome</keyword>
<comment type="caution">
    <text evidence="1">The sequence shown here is derived from an EMBL/GenBank/DDBJ whole genome shotgun (WGS) entry which is preliminary data.</text>
</comment>
<organism evidence="1 2">
    <name type="scientific">Cryomorpha ignava</name>
    <dbReference type="NCBI Taxonomy" id="101383"/>
    <lineage>
        <taxon>Bacteria</taxon>
        <taxon>Pseudomonadati</taxon>
        <taxon>Bacteroidota</taxon>
        <taxon>Flavobacteriia</taxon>
        <taxon>Flavobacteriales</taxon>
        <taxon>Cryomorphaceae</taxon>
        <taxon>Cryomorpha</taxon>
    </lineage>
</organism>